<protein>
    <submittedName>
        <fullName evidence="1">MMR_HSR1_C domain-containing protein</fullName>
    </submittedName>
</protein>
<sequence>LAANKIDIRNEPKTIEKLARELYGEDQLDSFKLVTREEGEKLANKIGAYAFVECSVKDKVKHSISCTVWDTFRKG</sequence>
<reference evidence="1" key="1">
    <citation type="submission" date="2017-02" db="UniProtKB">
        <authorList>
            <consortium name="WormBaseParasite"/>
        </authorList>
    </citation>
    <scope>IDENTIFICATION</scope>
</reference>
<organism evidence="1">
    <name type="scientific">Anisakis simplex</name>
    <name type="common">Herring worm</name>
    <dbReference type="NCBI Taxonomy" id="6269"/>
    <lineage>
        <taxon>Eukaryota</taxon>
        <taxon>Metazoa</taxon>
        <taxon>Ecdysozoa</taxon>
        <taxon>Nematoda</taxon>
        <taxon>Chromadorea</taxon>
        <taxon>Rhabditida</taxon>
        <taxon>Spirurina</taxon>
        <taxon>Ascaridomorpha</taxon>
        <taxon>Ascaridoidea</taxon>
        <taxon>Anisakidae</taxon>
        <taxon>Anisakis</taxon>
        <taxon>Anisakis simplex complex</taxon>
    </lineage>
</organism>
<dbReference type="SUPFAM" id="SSF52540">
    <property type="entry name" value="P-loop containing nucleoside triphosphate hydrolases"/>
    <property type="match status" value="1"/>
</dbReference>
<dbReference type="WBParaSite" id="ASIM_0000645001-mRNA-1">
    <property type="protein sequence ID" value="ASIM_0000645001-mRNA-1"/>
    <property type="gene ID" value="ASIM_0000645001"/>
</dbReference>
<evidence type="ECO:0000313" key="1">
    <source>
        <dbReference type="WBParaSite" id="ASIM_0000645001-mRNA-1"/>
    </source>
</evidence>
<dbReference type="Gene3D" id="3.40.50.300">
    <property type="entry name" value="P-loop containing nucleotide triphosphate hydrolases"/>
    <property type="match status" value="1"/>
</dbReference>
<name>A0A0M3JFP6_ANISI</name>
<dbReference type="InterPro" id="IPR027417">
    <property type="entry name" value="P-loop_NTPase"/>
</dbReference>
<proteinExistence type="predicted"/>
<accession>A0A0M3JFP6</accession>
<dbReference type="AlphaFoldDB" id="A0A0M3JFP6"/>